<sequence length="125" mass="13591">MSSNPTESVTNSSSIPAHASNTTVGGDEANRANTTEAQASEQNDPENPYEKAKRAKTSEVWNHFQVLQTESGAKKMNQCRYCKKGYPPYSSGATTTMARHLLVCPLKPSTLLEKGQKQLSLSNNS</sequence>
<evidence type="ECO:0000313" key="7">
    <source>
        <dbReference type="EMBL" id="CAL1388034.1"/>
    </source>
</evidence>
<evidence type="ECO:0000256" key="5">
    <source>
        <dbReference type="SAM" id="MobiDB-lite"/>
    </source>
</evidence>
<keyword evidence="1" id="KW-0479">Metal-binding</keyword>
<organism evidence="7 8">
    <name type="scientific">Linum trigynum</name>
    <dbReference type="NCBI Taxonomy" id="586398"/>
    <lineage>
        <taxon>Eukaryota</taxon>
        <taxon>Viridiplantae</taxon>
        <taxon>Streptophyta</taxon>
        <taxon>Embryophyta</taxon>
        <taxon>Tracheophyta</taxon>
        <taxon>Spermatophyta</taxon>
        <taxon>Magnoliopsida</taxon>
        <taxon>eudicotyledons</taxon>
        <taxon>Gunneridae</taxon>
        <taxon>Pentapetalae</taxon>
        <taxon>rosids</taxon>
        <taxon>fabids</taxon>
        <taxon>Malpighiales</taxon>
        <taxon>Linaceae</taxon>
        <taxon>Linum</taxon>
    </lineage>
</organism>
<evidence type="ECO:0000259" key="6">
    <source>
        <dbReference type="PROSITE" id="PS50808"/>
    </source>
</evidence>
<dbReference type="InterPro" id="IPR003656">
    <property type="entry name" value="Znf_BED"/>
</dbReference>
<dbReference type="GO" id="GO:1990837">
    <property type="term" value="F:sequence-specific double-stranded DNA binding"/>
    <property type="evidence" value="ECO:0007669"/>
    <property type="project" value="TreeGrafter"/>
</dbReference>
<dbReference type="EMBL" id="OZ034818">
    <property type="protein sequence ID" value="CAL1388034.1"/>
    <property type="molecule type" value="Genomic_DNA"/>
</dbReference>
<feature type="region of interest" description="Disordered" evidence="5">
    <location>
        <begin position="1"/>
        <end position="58"/>
    </location>
</feature>
<dbReference type="PROSITE" id="PS50808">
    <property type="entry name" value="ZF_BED"/>
    <property type="match status" value="1"/>
</dbReference>
<accession>A0AAV2EQD9</accession>
<keyword evidence="8" id="KW-1185">Reference proteome</keyword>
<proteinExistence type="predicted"/>
<feature type="compositionally biased region" description="Polar residues" evidence="5">
    <location>
        <begin position="1"/>
        <end position="24"/>
    </location>
</feature>
<keyword evidence="2 4" id="KW-0863">Zinc-finger</keyword>
<dbReference type="SMART" id="SM00614">
    <property type="entry name" value="ZnF_BED"/>
    <property type="match status" value="1"/>
</dbReference>
<dbReference type="AlphaFoldDB" id="A0AAV2EQD9"/>
<dbReference type="Pfam" id="PF02892">
    <property type="entry name" value="zf-BED"/>
    <property type="match status" value="1"/>
</dbReference>
<name>A0AAV2EQD9_9ROSI</name>
<feature type="domain" description="BED-type" evidence="6">
    <location>
        <begin position="55"/>
        <end position="111"/>
    </location>
</feature>
<gene>
    <name evidence="7" type="ORF">LTRI10_LOCUS28982</name>
</gene>
<feature type="compositionally biased region" description="Polar residues" evidence="5">
    <location>
        <begin position="31"/>
        <end position="42"/>
    </location>
</feature>
<reference evidence="7 8" key="1">
    <citation type="submission" date="2024-04" db="EMBL/GenBank/DDBJ databases">
        <authorList>
            <person name="Fracassetti M."/>
        </authorList>
    </citation>
    <scope>NUCLEOTIDE SEQUENCE [LARGE SCALE GENOMIC DNA]</scope>
</reference>
<dbReference type="GO" id="GO:0006357">
    <property type="term" value="P:regulation of transcription by RNA polymerase II"/>
    <property type="evidence" value="ECO:0007669"/>
    <property type="project" value="TreeGrafter"/>
</dbReference>
<evidence type="ECO:0000256" key="4">
    <source>
        <dbReference type="PROSITE-ProRule" id="PRU00027"/>
    </source>
</evidence>
<dbReference type="GO" id="GO:0008270">
    <property type="term" value="F:zinc ion binding"/>
    <property type="evidence" value="ECO:0007669"/>
    <property type="project" value="UniProtKB-KW"/>
</dbReference>
<dbReference type="InterPro" id="IPR036236">
    <property type="entry name" value="Znf_C2H2_sf"/>
</dbReference>
<evidence type="ECO:0000256" key="1">
    <source>
        <dbReference type="ARBA" id="ARBA00022723"/>
    </source>
</evidence>
<keyword evidence="3" id="KW-0862">Zinc</keyword>
<evidence type="ECO:0000313" key="8">
    <source>
        <dbReference type="Proteomes" id="UP001497516"/>
    </source>
</evidence>
<dbReference type="InterPro" id="IPR053031">
    <property type="entry name" value="Cuticle_assoc_protein"/>
</dbReference>
<dbReference type="PANTHER" id="PTHR34396:SF27">
    <property type="entry name" value="OS08G0208700 PROTEIN"/>
    <property type="match status" value="1"/>
</dbReference>
<dbReference type="Proteomes" id="UP001497516">
    <property type="component" value="Chromosome 5"/>
</dbReference>
<evidence type="ECO:0000256" key="3">
    <source>
        <dbReference type="ARBA" id="ARBA00022833"/>
    </source>
</evidence>
<dbReference type="PANTHER" id="PTHR34396">
    <property type="entry name" value="OS03G0264950 PROTEIN-RELATED"/>
    <property type="match status" value="1"/>
</dbReference>
<dbReference type="SUPFAM" id="SSF57667">
    <property type="entry name" value="beta-beta-alpha zinc fingers"/>
    <property type="match status" value="1"/>
</dbReference>
<evidence type="ECO:0000256" key="2">
    <source>
        <dbReference type="ARBA" id="ARBA00022771"/>
    </source>
</evidence>
<protein>
    <recommendedName>
        <fullName evidence="6">BED-type domain-containing protein</fullName>
    </recommendedName>
</protein>
<dbReference type="GO" id="GO:0005634">
    <property type="term" value="C:nucleus"/>
    <property type="evidence" value="ECO:0007669"/>
    <property type="project" value="TreeGrafter"/>
</dbReference>